<protein>
    <submittedName>
        <fullName evidence="2">Uncharacterized protein</fullName>
    </submittedName>
</protein>
<sequence length="94" mass="10281">MEMEMEMEMRMRMRMQMQMETRDGNCTGETRFDEATAHGGGGGLAQLIGGLRSEAAQGKTNATSRTACGSQEAQDGIATEFDTVPRMGILMVQR</sequence>
<keyword evidence="3" id="KW-1185">Reference proteome</keyword>
<gene>
    <name evidence="2" type="ORF">CCMA1212_009518</name>
</gene>
<evidence type="ECO:0000256" key="1">
    <source>
        <dbReference type="SAM" id="MobiDB-lite"/>
    </source>
</evidence>
<dbReference type="EMBL" id="PPTA01000018">
    <property type="protein sequence ID" value="TFA98765.1"/>
    <property type="molecule type" value="Genomic_DNA"/>
</dbReference>
<accession>A0ABY2GT09</accession>
<feature type="region of interest" description="Disordered" evidence="1">
    <location>
        <begin position="24"/>
        <end position="46"/>
    </location>
</feature>
<organism evidence="2 3">
    <name type="scientific">Trichoderma ghanense</name>
    <dbReference type="NCBI Taxonomy" id="65468"/>
    <lineage>
        <taxon>Eukaryota</taxon>
        <taxon>Fungi</taxon>
        <taxon>Dikarya</taxon>
        <taxon>Ascomycota</taxon>
        <taxon>Pezizomycotina</taxon>
        <taxon>Sordariomycetes</taxon>
        <taxon>Hypocreomycetidae</taxon>
        <taxon>Hypocreales</taxon>
        <taxon>Hypocreaceae</taxon>
        <taxon>Trichoderma</taxon>
    </lineage>
</organism>
<reference evidence="2 3" key="1">
    <citation type="submission" date="2018-01" db="EMBL/GenBank/DDBJ databases">
        <title>Genome characterization of the sugarcane-associated fungus Trichoderma ghanense CCMA-1212 and their application in lignocelulose bioconversion.</title>
        <authorList>
            <person name="Steindorff A.S."/>
            <person name="Mendes T.D."/>
            <person name="Vilela E.S.D."/>
            <person name="Rodrigues D.S."/>
            <person name="Formighieri E.F."/>
            <person name="Melo I.S."/>
            <person name="Favaro L.C.L."/>
        </authorList>
    </citation>
    <scope>NUCLEOTIDE SEQUENCE [LARGE SCALE GENOMIC DNA]</scope>
    <source>
        <strain evidence="2 3">CCMA-1212</strain>
    </source>
</reference>
<evidence type="ECO:0000313" key="3">
    <source>
        <dbReference type="Proteomes" id="UP001642720"/>
    </source>
</evidence>
<name>A0ABY2GT09_9HYPO</name>
<comment type="caution">
    <text evidence="2">The sequence shown here is derived from an EMBL/GenBank/DDBJ whole genome shotgun (WGS) entry which is preliminary data.</text>
</comment>
<proteinExistence type="predicted"/>
<dbReference type="Proteomes" id="UP001642720">
    <property type="component" value="Unassembled WGS sequence"/>
</dbReference>
<dbReference type="RefSeq" id="XP_073554967.1">
    <property type="nucleotide sequence ID" value="XM_073706599.1"/>
</dbReference>
<dbReference type="GeneID" id="300581049"/>
<evidence type="ECO:0000313" key="2">
    <source>
        <dbReference type="EMBL" id="TFA98765.1"/>
    </source>
</evidence>